<dbReference type="OrthoDB" id="6144889at2759"/>
<dbReference type="AlphaFoldDB" id="V4B3G8"/>
<keyword evidence="3" id="KW-1185">Reference proteome</keyword>
<gene>
    <name evidence="2" type="ORF">LOTGIDRAFT_155941</name>
</gene>
<feature type="region of interest" description="Disordered" evidence="1">
    <location>
        <begin position="31"/>
        <end position="81"/>
    </location>
</feature>
<organism evidence="2 3">
    <name type="scientific">Lottia gigantea</name>
    <name type="common">Giant owl limpet</name>
    <dbReference type="NCBI Taxonomy" id="225164"/>
    <lineage>
        <taxon>Eukaryota</taxon>
        <taxon>Metazoa</taxon>
        <taxon>Spiralia</taxon>
        <taxon>Lophotrochozoa</taxon>
        <taxon>Mollusca</taxon>
        <taxon>Gastropoda</taxon>
        <taxon>Patellogastropoda</taxon>
        <taxon>Lottioidea</taxon>
        <taxon>Lottiidae</taxon>
        <taxon>Lottia</taxon>
    </lineage>
</organism>
<dbReference type="KEGG" id="lgi:LOTGIDRAFT_155941"/>
<feature type="compositionally biased region" description="Polar residues" evidence="1">
    <location>
        <begin position="70"/>
        <end position="81"/>
    </location>
</feature>
<sequence length="590" mass="69254">MSARSAGPRCMHIDSYARFDMYVSDASTRKQRSPFRHSFPEPNLFRKRHQNNRRSDQIYKQEEYGRDINSAPNKTQQTEPLPQLNNIVTQNNDHISNNQQYSNNYAGITTKERDNRQGRFATTWADTRVIQNITRNGDSSKSIVKPSQKQQAFTPSTSNQNDKFKSRKTQSPIRKPDNEEKDTFKLTGTNDNVQNDPQDEKEKRNTETEDHKLLRLALELERAQKPMSPRERWKENYQSNRVLFEEVPIYDHQPFKPDINTSEEVFVVYTGITRKDLRKNRQSERPETEASGRADNSRISSDISSPLVVSPRQKKEYILSKRETYNYLNIHAAYNNDNTHKRRRNQVLNKMTKAQLELIKEHNELVKKREKQREESKRRQQKQLAYVRKKFEREQCRRFRTQYVTHRIVEHEVMNRDDYGLPEKLGEDGDIKVNSSAKHKRKQLKPIDKISEKELRKRNEKKYEKMFNRPSILEKVPAMEGIDTVVIIEKNKDGKMVEKKKMVSDVIKEAQDYLDDNSTESAPGKEISKVTKGKGKKKPIVTSTVEDDDDDLNKSLDSIDLDDDDSDIFERARKKYGLDVDSSIDTKSRF</sequence>
<evidence type="ECO:0000313" key="2">
    <source>
        <dbReference type="EMBL" id="ESO82899.1"/>
    </source>
</evidence>
<reference evidence="2 3" key="1">
    <citation type="journal article" date="2013" name="Nature">
        <title>Insights into bilaterian evolution from three spiralian genomes.</title>
        <authorList>
            <person name="Simakov O."/>
            <person name="Marletaz F."/>
            <person name="Cho S.J."/>
            <person name="Edsinger-Gonzales E."/>
            <person name="Havlak P."/>
            <person name="Hellsten U."/>
            <person name="Kuo D.H."/>
            <person name="Larsson T."/>
            <person name="Lv J."/>
            <person name="Arendt D."/>
            <person name="Savage R."/>
            <person name="Osoegawa K."/>
            <person name="de Jong P."/>
            <person name="Grimwood J."/>
            <person name="Chapman J.A."/>
            <person name="Shapiro H."/>
            <person name="Aerts A."/>
            <person name="Otillar R.P."/>
            <person name="Terry A.Y."/>
            <person name="Boore J.L."/>
            <person name="Grigoriev I.V."/>
            <person name="Lindberg D.R."/>
            <person name="Seaver E.C."/>
            <person name="Weisblat D.A."/>
            <person name="Putnam N.H."/>
            <person name="Rokhsar D.S."/>
        </authorList>
    </citation>
    <scope>NUCLEOTIDE SEQUENCE [LARGE SCALE GENOMIC DNA]</scope>
</reference>
<dbReference type="Proteomes" id="UP000030746">
    <property type="component" value="Unassembled WGS sequence"/>
</dbReference>
<feature type="compositionally biased region" description="Basic and acidic residues" evidence="1">
    <location>
        <begin position="277"/>
        <end position="296"/>
    </location>
</feature>
<feature type="region of interest" description="Disordered" evidence="1">
    <location>
        <begin position="136"/>
        <end position="211"/>
    </location>
</feature>
<dbReference type="CTD" id="20236882"/>
<dbReference type="OMA" id="MHEANHL"/>
<dbReference type="HOGENOM" id="CLU_462557_0_0_1"/>
<proteinExistence type="predicted"/>
<accession>V4B3G8</accession>
<name>V4B3G8_LOTGI</name>
<evidence type="ECO:0000256" key="1">
    <source>
        <dbReference type="SAM" id="MobiDB-lite"/>
    </source>
</evidence>
<feature type="compositionally biased region" description="Basic and acidic residues" evidence="1">
    <location>
        <begin position="174"/>
        <end position="184"/>
    </location>
</feature>
<dbReference type="RefSeq" id="XP_009066687.1">
    <property type="nucleotide sequence ID" value="XM_009068439.1"/>
</dbReference>
<protein>
    <submittedName>
        <fullName evidence="2">Uncharacterized protein</fullName>
    </submittedName>
</protein>
<feature type="region of interest" description="Disordered" evidence="1">
    <location>
        <begin position="514"/>
        <end position="557"/>
    </location>
</feature>
<feature type="compositionally biased region" description="Basic and acidic residues" evidence="1">
    <location>
        <begin position="198"/>
        <end position="211"/>
    </location>
</feature>
<feature type="region of interest" description="Disordered" evidence="1">
    <location>
        <begin position="277"/>
        <end position="307"/>
    </location>
</feature>
<dbReference type="EMBL" id="KB203854">
    <property type="protein sequence ID" value="ESO82899.1"/>
    <property type="molecule type" value="Genomic_DNA"/>
</dbReference>
<dbReference type="GeneID" id="20236882"/>
<feature type="compositionally biased region" description="Polar residues" evidence="1">
    <location>
        <begin position="186"/>
        <end position="196"/>
    </location>
</feature>
<feature type="compositionally biased region" description="Polar residues" evidence="1">
    <location>
        <begin position="136"/>
        <end position="161"/>
    </location>
</feature>
<feature type="compositionally biased region" description="Basic and acidic residues" evidence="1">
    <location>
        <begin position="53"/>
        <end position="66"/>
    </location>
</feature>
<evidence type="ECO:0000313" key="3">
    <source>
        <dbReference type="Proteomes" id="UP000030746"/>
    </source>
</evidence>